<comment type="subunit">
    <text evidence="3 17">Homotetramer.</text>
</comment>
<keyword evidence="16 17" id="KW-0326">Glycosidase</keyword>
<dbReference type="GO" id="GO:0055036">
    <property type="term" value="C:virion membrane"/>
    <property type="evidence" value="ECO:0007669"/>
    <property type="project" value="UniProtKB-SubCell"/>
</dbReference>
<keyword evidence="15 17" id="KW-0325">Glycoprotein</keyword>
<feature type="disulfide bond" evidence="19 20">
    <location>
        <begin position="284"/>
        <end position="294"/>
    </location>
</feature>
<keyword evidence="9 17" id="KW-0946">Virion</keyword>
<keyword evidence="7 17" id="KW-0378">Hydrolase</keyword>
<keyword evidence="10 17" id="KW-1043">Host membrane</keyword>
<comment type="subcellular location">
    <subcellularLocation>
        <location evidence="2">Host membrane</location>
        <topology evidence="2">Single-pass type II membrane protein</topology>
    </subcellularLocation>
    <subcellularLocation>
        <location evidence="17">Virion membrane</location>
    </subcellularLocation>
    <subcellularLocation>
        <location evidence="17">Host apical cell membrane</location>
        <topology evidence="17">Single-pass type II membrane protein</topology>
    </subcellularLocation>
</comment>
<feature type="disulfide bond" evidence="19 20">
    <location>
        <begin position="187"/>
        <end position="234"/>
    </location>
</feature>
<evidence type="ECO:0000256" key="1">
    <source>
        <dbReference type="ARBA" id="ARBA00001913"/>
    </source>
</evidence>
<evidence type="ECO:0000256" key="17">
    <source>
        <dbReference type="RuleBase" id="RU361252"/>
    </source>
</evidence>
<dbReference type="Gene3D" id="2.120.10.10">
    <property type="match status" value="1"/>
</dbReference>
<dbReference type="PDB" id="7XVR">
    <property type="method" value="X-ray"/>
    <property type="resolution" value="2.40 A"/>
    <property type="chains" value="A/B=83-472"/>
</dbReference>
<evidence type="ECO:0000256" key="11">
    <source>
        <dbReference type="ARBA" id="ARBA00022968"/>
    </source>
</evidence>
<keyword evidence="14" id="KW-1015">Disulfide bond</keyword>
<name>A0A2P1GNP4_9ORTO</name>
<organism evidence="18">
    <name type="scientific">Wuhan spiny eel influenza virus</name>
    <dbReference type="NCBI Taxonomy" id="2116483"/>
    <lineage>
        <taxon>Viruses</taxon>
        <taxon>Riboviria</taxon>
        <taxon>Orthornavirae</taxon>
        <taxon>Negarnaviricota</taxon>
        <taxon>Polyploviricotina</taxon>
        <taxon>Insthoviricetes</taxon>
        <taxon>Articulavirales</taxon>
        <taxon>Orthomyxoviridae</taxon>
    </lineage>
</organism>
<keyword evidence="11" id="KW-0735">Signal-anchor</keyword>
<evidence type="ECO:0000256" key="8">
    <source>
        <dbReference type="ARBA" id="ARBA00022837"/>
    </source>
</evidence>
<evidence type="ECO:0000256" key="16">
    <source>
        <dbReference type="ARBA" id="ARBA00023295"/>
    </source>
</evidence>
<feature type="disulfide bond" evidence="19 20">
    <location>
        <begin position="92"/>
        <end position="425"/>
    </location>
</feature>
<comment type="function">
    <text evidence="17">Catalyzes the removal of terminal sialic acid residues from viral and cellular glycoconjugates.</text>
</comment>
<comment type="similarity">
    <text evidence="17">Belongs to the glycosyl hydrolase 34 family.</text>
</comment>
<evidence type="ECO:0007829" key="19">
    <source>
        <dbReference type="PDB" id="7XVR"/>
    </source>
</evidence>
<feature type="binding site" evidence="19 20">
    <location>
        <position position="302"/>
    </location>
    <ligand>
        <name>Ca(2+)</name>
        <dbReference type="ChEBI" id="CHEBI:29108"/>
    </ligand>
</feature>
<gene>
    <name evidence="17" type="primary">NA</name>
</gene>
<feature type="disulfide bond" evidence="19 20">
    <location>
        <begin position="127"/>
        <end position="132"/>
    </location>
</feature>
<feature type="glycosylation site" description="N-linked (GlcNAc...) asparagine" evidence="19 20">
    <location>
        <position position="288"/>
    </location>
</feature>
<feature type="disulfide bond" evidence="19 20">
    <location>
        <begin position="282"/>
        <end position="296"/>
    </location>
</feature>
<dbReference type="SMR" id="A0A2P1GNP4"/>
<keyword evidence="19 20" id="KW-0002">3D-structure</keyword>
<reference evidence="18" key="1">
    <citation type="journal article" date="2018" name="Nature">
        <title>The evolutionary history of vertebrate RNA viruses.</title>
        <authorList>
            <person name="Shi M."/>
            <person name="Lin X.D."/>
            <person name="Chen X."/>
            <person name="Tian J.H."/>
            <person name="Chen L.J."/>
            <person name="Li K."/>
            <person name="Wang W."/>
            <person name="Eden J.S."/>
            <person name="Shen J.J."/>
            <person name="Liu L."/>
            <person name="Holmes E.C."/>
            <person name="Zhang Y.Z."/>
        </authorList>
    </citation>
    <scope>NUCLEOTIDE SEQUENCE</scope>
    <source>
        <strain evidence="18">WHQSR4065</strain>
    </source>
</reference>
<sequence>MYLMERLSLILSLGVALLLLPLLGLSSYSLYLGLQSSASLQDVYALLKQQQPSGNSSNECSTAMPAMTSQTIPTTTLGPMVKTEWRFPKSTCPGRSLQKMLQLNPHRHATAGSQAATIPNREPFISCSQDECRLFTLDHDVSTPGAYDGITWEDRSKRRRLVSFPLGSELTLDNMKVHLSGWSGTACHDGKEWTYATVNGPDNSAVMRLKYGDQIRGSFPSYANNILRTQESECVCIDGKCYIIVIDGPAGGTATPKVLVTREGEVTSEIIVTGRNKMGEECSCLATNRTWIECLCRDNAFSAKRPIIRIDTVAGTARGYLMCSDTYLDTPRPADGSITGSCETDGTSGGGGVKGAFALSRTTEATTERFYVRTVSSSARSGAVFYKTTDDPTESNNPLTLIGTAVGGAIPMWYSFSFEIPGKVCDQTCIGLEMGLTMGHQLWTSNSVAVYCVIGDNLDWDSTTDVVPADIV</sequence>
<evidence type="ECO:0007829" key="20">
    <source>
        <dbReference type="PDB" id="7XVU"/>
    </source>
</evidence>
<evidence type="ECO:0000256" key="13">
    <source>
        <dbReference type="ARBA" id="ARBA00023136"/>
    </source>
</evidence>
<evidence type="ECO:0000256" key="5">
    <source>
        <dbReference type="ARBA" id="ARBA00022692"/>
    </source>
</evidence>
<dbReference type="PDB" id="7XVV">
    <property type="method" value="X-ray"/>
    <property type="resolution" value="1.85 A"/>
    <property type="chains" value="A/B=83-472"/>
</dbReference>
<evidence type="ECO:0000256" key="6">
    <source>
        <dbReference type="ARBA" id="ARBA00022723"/>
    </source>
</evidence>
<keyword evidence="12" id="KW-1133">Transmembrane helix</keyword>
<keyword evidence="13" id="KW-0472">Membrane</keyword>
<protein>
    <recommendedName>
        <fullName evidence="17">Neuraminidase</fullName>
        <ecNumber evidence="17">3.2.1.18</ecNumber>
    </recommendedName>
</protein>
<dbReference type="InterPro" id="IPR001860">
    <property type="entry name" value="Glyco_hydro_34"/>
</dbReference>
<evidence type="ECO:0000256" key="4">
    <source>
        <dbReference type="ARBA" id="ARBA00022511"/>
    </source>
</evidence>
<evidence type="ECO:0000256" key="2">
    <source>
        <dbReference type="ARBA" id="ARBA00004597"/>
    </source>
</evidence>
<dbReference type="GO" id="GO:0016020">
    <property type="term" value="C:membrane"/>
    <property type="evidence" value="ECO:0007669"/>
    <property type="project" value="InterPro"/>
</dbReference>
<comment type="PTM">
    <text evidence="17">N-glycosylated.</text>
</comment>
<feature type="binding site" evidence="19 20">
    <location>
        <position position="351"/>
    </location>
    <ligand>
        <name>Ca(2+)</name>
        <dbReference type="ChEBI" id="CHEBI:29108"/>
    </ligand>
</feature>
<accession>A0A2P1GNP4</accession>
<keyword evidence="5" id="KW-0812">Transmembrane</keyword>
<dbReference type="EMBL" id="MG600042">
    <property type="protein sequence ID" value="AVM87625.1"/>
    <property type="molecule type" value="Viral_cRNA"/>
</dbReference>
<evidence type="ECO:0000256" key="14">
    <source>
        <dbReference type="ARBA" id="ARBA00023157"/>
    </source>
</evidence>
<feature type="binding site" evidence="19 20">
    <location>
        <position position="329"/>
    </location>
    <ligand>
        <name>Ca(2+)</name>
        <dbReference type="ChEBI" id="CHEBI:29108"/>
    </ligand>
</feature>
<dbReference type="PDB" id="7XVW">
    <property type="method" value="X-ray"/>
    <property type="resolution" value="1.94 A"/>
    <property type="chains" value="A/B=83-472"/>
</dbReference>
<evidence type="ECO:0000256" key="12">
    <source>
        <dbReference type="ARBA" id="ARBA00022989"/>
    </source>
</evidence>
<dbReference type="GO" id="GO:0020002">
    <property type="term" value="C:host cell plasma membrane"/>
    <property type="evidence" value="ECO:0007669"/>
    <property type="project" value="UniProtKB-SubCell"/>
</dbReference>
<dbReference type="InterPro" id="IPR036278">
    <property type="entry name" value="Sialidase_sf"/>
</dbReference>
<evidence type="ECO:0000256" key="3">
    <source>
        <dbReference type="ARBA" id="ARBA00011881"/>
    </source>
</evidence>
<dbReference type="GO" id="GO:0005975">
    <property type="term" value="P:carbohydrate metabolic process"/>
    <property type="evidence" value="ECO:0007669"/>
    <property type="project" value="UniProtKB-UniRule"/>
</dbReference>
<evidence type="ECO:0000256" key="10">
    <source>
        <dbReference type="ARBA" id="ARBA00022870"/>
    </source>
</evidence>
<comment type="cofactor">
    <cofactor evidence="1 17">
        <name>Ca(2+)</name>
        <dbReference type="ChEBI" id="CHEBI:29108"/>
    </cofactor>
</comment>
<evidence type="ECO:0000256" key="15">
    <source>
        <dbReference type="ARBA" id="ARBA00023180"/>
    </source>
</evidence>
<reference evidence="19 20" key="2">
    <citation type="journal article" date="2022" name="Proc. Natl. Acad. Sci. U.S.A.">
        <title>Structural and inhibitor sensitivity analysis of influenza B-like viral neuraminidases derived from Asiatic toad and spiny eel.</title>
        <authorList>
            <person name="Li L."/>
            <person name="Chai Y."/>
            <person name="Peng W."/>
            <person name="Li D."/>
            <person name="Sun L."/>
            <person name="Gao G.F."/>
            <person name="Qi J."/>
            <person name="Xiao H."/>
            <person name="Liu W.J."/>
            <person name="von Itzstein M."/>
            <person name="Gao F."/>
        </authorList>
    </citation>
    <scope>X-RAY CRYSTALLOGRAPHY (1.60 ANGSTROMS) OF 83-472 IN COMPLEX WITH CA(2+)</scope>
    <scope>GLYCOSYLATION AT ASN-288</scope>
    <scope>DISULFIDE BONDS</scope>
</reference>
<keyword evidence="6 17" id="KW-0479">Metal-binding</keyword>
<proteinExistence type="evidence at protein level"/>
<dbReference type="SUPFAM" id="SSF50939">
    <property type="entry name" value="Sialidases"/>
    <property type="match status" value="1"/>
</dbReference>
<dbReference type="GO" id="GO:0004308">
    <property type="term" value="F:exo-alpha-sialidase activity"/>
    <property type="evidence" value="ECO:0007669"/>
    <property type="project" value="UniProtKB-UniRule"/>
</dbReference>
<evidence type="ECO:0000256" key="7">
    <source>
        <dbReference type="ARBA" id="ARBA00022801"/>
    </source>
</evidence>
<dbReference type="PDB" id="7XVU">
    <property type="method" value="X-ray"/>
    <property type="resolution" value="1.60 A"/>
    <property type="chains" value="A/B=83-472"/>
</dbReference>
<feature type="disulfide bond" evidence="19 20">
    <location>
        <begin position="236"/>
        <end position="241"/>
    </location>
</feature>
<dbReference type="EC" id="3.2.1.18" evidence="17"/>
<feature type="disulfide bond" evidence="19 20">
    <location>
        <begin position="429"/>
        <end position="452"/>
    </location>
</feature>
<feature type="binding site" evidence="19 20">
    <location>
        <position position="298"/>
    </location>
    <ligand>
        <name>Ca(2+)</name>
        <dbReference type="ChEBI" id="CHEBI:29108"/>
    </ligand>
</feature>
<evidence type="ECO:0000313" key="18">
    <source>
        <dbReference type="EMBL" id="AVM87625.1"/>
    </source>
</evidence>
<dbReference type="Pfam" id="PF00064">
    <property type="entry name" value="Neur"/>
    <property type="match status" value="1"/>
</dbReference>
<keyword evidence="8 17" id="KW-0106">Calcium</keyword>
<evidence type="ECO:0000256" key="9">
    <source>
        <dbReference type="ARBA" id="ARBA00022844"/>
    </source>
</evidence>
<comment type="catalytic activity">
    <reaction evidence="17">
        <text>Hydrolysis of alpha-(2-&gt;3)-, alpha-(2-&gt;6)-, alpha-(2-&gt;8)- glycosidic linkages of terminal sialic acid residues in oligosaccharides, glycoproteins, glycolipids, colominic acid and synthetic substrates.</text>
        <dbReference type="EC" id="3.2.1.18"/>
    </reaction>
</comment>
<keyword evidence="4 17" id="KW-1032">Host cell membrane</keyword>
<dbReference type="GO" id="GO:0046872">
    <property type="term" value="F:metal ion binding"/>
    <property type="evidence" value="ECO:0007669"/>
    <property type="project" value="UniProtKB-KW"/>
</dbReference>
<feature type="disulfide bond" evidence="19 20">
    <location>
        <begin position="323"/>
        <end position="342"/>
    </location>
</feature>